<proteinExistence type="predicted"/>
<dbReference type="Proteomes" id="UP000276829">
    <property type="component" value="Unassembled WGS sequence"/>
</dbReference>
<gene>
    <name evidence="3" type="ORF">ALQ73_102323</name>
</gene>
<evidence type="ECO:0000256" key="1">
    <source>
        <dbReference type="ARBA" id="ARBA00022801"/>
    </source>
</evidence>
<dbReference type="CDD" id="cd07557">
    <property type="entry name" value="trimeric_dUTPase"/>
    <property type="match status" value="1"/>
</dbReference>
<dbReference type="PANTHER" id="PTHR42680">
    <property type="entry name" value="DCTP DEAMINASE"/>
    <property type="match status" value="1"/>
</dbReference>
<dbReference type="InterPro" id="IPR036157">
    <property type="entry name" value="dUTPase-like_sf"/>
</dbReference>
<name>A0A3M3GF79_PSESG</name>
<evidence type="ECO:0000313" key="4">
    <source>
        <dbReference type="Proteomes" id="UP000276829"/>
    </source>
</evidence>
<dbReference type="GO" id="GO:0008829">
    <property type="term" value="F:dCTP deaminase activity"/>
    <property type="evidence" value="ECO:0007669"/>
    <property type="project" value="InterPro"/>
</dbReference>
<accession>A0A3M3GF79</accession>
<dbReference type="EMBL" id="RBON01000064">
    <property type="protein sequence ID" value="RMM72913.1"/>
    <property type="molecule type" value="Genomic_DNA"/>
</dbReference>
<sequence>MFWSGNKLTSELKNLIETPNGIVNSESVDCAAITLTVGNEVYITPNSDKDSNVKQILTDEKPQFIIPTGQFALLLTAETVKIPDTALAFISFKAKYKFKGLINVSGFHVDPGWKGKLTFSVYNAGPTSIVLERGAPFALIWYADLDNTATSRYAKTKSNSTNHLDHEKVSDMTGELYSPFKLKKDIDDLKKELSTLESKIVTRYSAIIFAVFSTVIAFALREKIIAAGTEIGNFFGI</sequence>
<dbReference type="PANTHER" id="PTHR42680:SF3">
    <property type="entry name" value="DCTP DEAMINASE"/>
    <property type="match status" value="1"/>
</dbReference>
<evidence type="ECO:0000313" key="3">
    <source>
        <dbReference type="EMBL" id="RMM72913.1"/>
    </source>
</evidence>
<dbReference type="GO" id="GO:0006229">
    <property type="term" value="P:dUTP biosynthetic process"/>
    <property type="evidence" value="ECO:0007669"/>
    <property type="project" value="InterPro"/>
</dbReference>
<comment type="caution">
    <text evidence="3">The sequence shown here is derived from an EMBL/GenBank/DDBJ whole genome shotgun (WGS) entry which is preliminary data.</text>
</comment>
<dbReference type="InterPro" id="IPR011962">
    <property type="entry name" value="dCTP_deaminase"/>
</dbReference>
<protein>
    <submittedName>
        <fullName evidence="3">Uncharacterized protein</fullName>
    </submittedName>
</protein>
<dbReference type="InterPro" id="IPR033704">
    <property type="entry name" value="dUTPase_trimeric"/>
</dbReference>
<keyword evidence="2" id="KW-0546">Nucleotide metabolism</keyword>
<dbReference type="SUPFAM" id="SSF51283">
    <property type="entry name" value="dUTPase-like"/>
    <property type="match status" value="1"/>
</dbReference>
<dbReference type="AlphaFoldDB" id="A0A3M3GF79"/>
<dbReference type="Gene3D" id="2.70.40.10">
    <property type="match status" value="1"/>
</dbReference>
<dbReference type="RefSeq" id="WP_054088753.1">
    <property type="nucleotide sequence ID" value="NZ_RBON01000064.1"/>
</dbReference>
<reference evidence="3 4" key="1">
    <citation type="submission" date="2018-08" db="EMBL/GenBank/DDBJ databases">
        <title>Recombination of ecologically and evolutionarily significant loci maintains genetic cohesion in the Pseudomonas syringae species complex.</title>
        <authorList>
            <person name="Dillon M."/>
            <person name="Thakur S."/>
            <person name="Almeida R.N.D."/>
            <person name="Weir B.S."/>
            <person name="Guttman D.S."/>
        </authorList>
    </citation>
    <scope>NUCLEOTIDE SEQUENCE [LARGE SCALE GENOMIC DNA]</scope>
    <source>
        <strain evidence="3 4">ICMP 4324</strain>
    </source>
</reference>
<keyword evidence="1" id="KW-0378">Hydrolase</keyword>
<dbReference type="Pfam" id="PF22769">
    <property type="entry name" value="DCD"/>
    <property type="match status" value="1"/>
</dbReference>
<organism evidence="3 4">
    <name type="scientific">Pseudomonas savastanoi pv. glycinea</name>
    <name type="common">Pseudomonas syringae pv. glycinea</name>
    <dbReference type="NCBI Taxonomy" id="318"/>
    <lineage>
        <taxon>Bacteria</taxon>
        <taxon>Pseudomonadati</taxon>
        <taxon>Pseudomonadota</taxon>
        <taxon>Gammaproteobacteria</taxon>
        <taxon>Pseudomonadales</taxon>
        <taxon>Pseudomonadaceae</taxon>
        <taxon>Pseudomonas</taxon>
    </lineage>
</organism>
<evidence type="ECO:0000256" key="2">
    <source>
        <dbReference type="ARBA" id="ARBA00023080"/>
    </source>
</evidence>